<accession>A0ABQ6N6K4</accession>
<proteinExistence type="predicted"/>
<gene>
    <name evidence="1" type="ORF">TeGR_g9891</name>
</gene>
<name>A0ABQ6N6K4_9STRA</name>
<organism evidence="1 2">
    <name type="scientific">Tetraparma gracilis</name>
    <dbReference type="NCBI Taxonomy" id="2962635"/>
    <lineage>
        <taxon>Eukaryota</taxon>
        <taxon>Sar</taxon>
        <taxon>Stramenopiles</taxon>
        <taxon>Ochrophyta</taxon>
        <taxon>Bolidophyceae</taxon>
        <taxon>Parmales</taxon>
        <taxon>Triparmaceae</taxon>
        <taxon>Tetraparma</taxon>
    </lineage>
</organism>
<evidence type="ECO:0000313" key="1">
    <source>
        <dbReference type="EMBL" id="GMI42032.1"/>
    </source>
</evidence>
<protein>
    <submittedName>
        <fullName evidence="1">Uncharacterized protein</fullName>
    </submittedName>
</protein>
<sequence>MSTLASLRQAGKPLTILSSHSSFPALLSSPLPPSLSSFLVPLYNSRHIYVPLPSSATLTFSKDFHQLRSIQGLKASPVLSLPSSLSSHLVSLSTCAPSTSLPLSLPPLLPPPPFVVRPDLTVAPIIPPELADPSAVADCLNATYAADPALLLRDLAALAPLLPSPLTTDTELSSDLVVSLSSSAPPISASADGNVEFLLPALLHLLSVPFSSQRYLQLTSGGGACEVEKMEETGAADALVDVVEKVNVNLDALDMDLELDQEAREILKALLG</sequence>
<reference evidence="1 2" key="1">
    <citation type="journal article" date="2023" name="Commun. Biol.">
        <title>Genome analysis of Parmales, the sister group of diatoms, reveals the evolutionary specialization of diatoms from phago-mixotrophs to photoautotrophs.</title>
        <authorList>
            <person name="Ban H."/>
            <person name="Sato S."/>
            <person name="Yoshikawa S."/>
            <person name="Yamada K."/>
            <person name="Nakamura Y."/>
            <person name="Ichinomiya M."/>
            <person name="Sato N."/>
            <person name="Blanc-Mathieu R."/>
            <person name="Endo H."/>
            <person name="Kuwata A."/>
            <person name="Ogata H."/>
        </authorList>
    </citation>
    <scope>NUCLEOTIDE SEQUENCE [LARGE SCALE GENOMIC DNA]</scope>
</reference>
<evidence type="ECO:0000313" key="2">
    <source>
        <dbReference type="Proteomes" id="UP001165060"/>
    </source>
</evidence>
<keyword evidence="2" id="KW-1185">Reference proteome</keyword>
<dbReference type="Proteomes" id="UP001165060">
    <property type="component" value="Unassembled WGS sequence"/>
</dbReference>
<comment type="caution">
    <text evidence="1">The sequence shown here is derived from an EMBL/GenBank/DDBJ whole genome shotgun (WGS) entry which is preliminary data.</text>
</comment>
<dbReference type="EMBL" id="BRYB01002260">
    <property type="protein sequence ID" value="GMI42032.1"/>
    <property type="molecule type" value="Genomic_DNA"/>
</dbReference>